<dbReference type="Pfam" id="PF05630">
    <property type="entry name" value="NPP1"/>
    <property type="match status" value="1"/>
</dbReference>
<evidence type="ECO:0000256" key="2">
    <source>
        <dbReference type="ARBA" id="ARBA00023026"/>
    </source>
</evidence>
<dbReference type="PANTHER" id="PTHR33657:SF8">
    <property type="entry name" value="DOMAIN PROTEIN, PUTATIVE (AFU_ORTHOLOGUE AFUA_5G00600)-RELATED"/>
    <property type="match status" value="1"/>
</dbReference>
<organism evidence="4">
    <name type="scientific">Eremomyces bilateralis CBS 781.70</name>
    <dbReference type="NCBI Taxonomy" id="1392243"/>
    <lineage>
        <taxon>Eukaryota</taxon>
        <taxon>Fungi</taxon>
        <taxon>Dikarya</taxon>
        <taxon>Ascomycota</taxon>
        <taxon>Pezizomycotina</taxon>
        <taxon>Dothideomycetes</taxon>
        <taxon>Dothideomycetes incertae sedis</taxon>
        <taxon>Eremomycetales</taxon>
        <taxon>Eremomycetaceae</taxon>
        <taxon>Eremomyces</taxon>
    </lineage>
</organism>
<evidence type="ECO:0000256" key="3">
    <source>
        <dbReference type="SAM" id="SignalP"/>
    </source>
</evidence>
<reference evidence="6" key="3">
    <citation type="submission" date="2025-04" db="UniProtKB">
        <authorList>
            <consortium name="RefSeq"/>
        </authorList>
    </citation>
    <scope>IDENTIFICATION</scope>
    <source>
        <strain evidence="6">CBS 781.70</strain>
    </source>
</reference>
<gene>
    <name evidence="4 6" type="ORF">P152DRAFT_453981</name>
</gene>
<dbReference type="PIRSF" id="PIRSF029958">
    <property type="entry name" value="Necrosis-inducing_protein"/>
    <property type="match status" value="1"/>
</dbReference>
<comment type="similarity">
    <text evidence="1">Belongs to the Necrosis inducing protein (NPP1) family.</text>
</comment>
<keyword evidence="2" id="KW-0843">Virulence</keyword>
<sequence length="232" mass="25047">MRNILSLLVAANAVCAWPFQRRAVLGHDQIVGFPQTVPSGTAGELYLKFQPWLEVYSGCVPFAAVDADGNTSGGLAKTGKPNERCGNNIGQVYARIGTHNGQSGIMYSWYMPKDSPSSGFGHRHEWENVVVWLSEASMSATATGMSVSQHGGYQKSEDFFSSGSRPLVGYLSIWPINHQMIFTPEKGGEQPLIAWESLPGAARSALENTNFGDATVPFKESTFAGNLEKAAL</sequence>
<dbReference type="OrthoDB" id="89086at2759"/>
<reference evidence="6" key="2">
    <citation type="submission" date="2020-04" db="EMBL/GenBank/DDBJ databases">
        <authorList>
            <consortium name="NCBI Genome Project"/>
        </authorList>
    </citation>
    <scope>NUCLEOTIDE SEQUENCE</scope>
    <source>
        <strain evidence="6">CBS 781.70</strain>
    </source>
</reference>
<accession>A0A6G1GHH7</accession>
<dbReference type="RefSeq" id="XP_033539027.1">
    <property type="nucleotide sequence ID" value="XM_033678493.1"/>
</dbReference>
<dbReference type="PANTHER" id="PTHR33657">
    <property type="entry name" value="DOMAIN PROTEIN, PUTATIVE (AFU_ORTHOLOGUE AFUA_5G00600)-RELATED"/>
    <property type="match status" value="1"/>
</dbReference>
<evidence type="ECO:0000313" key="6">
    <source>
        <dbReference type="RefSeq" id="XP_033539027.1"/>
    </source>
</evidence>
<proteinExistence type="inferred from homology"/>
<dbReference type="EMBL" id="ML975149">
    <property type="protein sequence ID" value="KAF1817396.1"/>
    <property type="molecule type" value="Genomic_DNA"/>
</dbReference>
<feature type="signal peptide" evidence="3">
    <location>
        <begin position="1"/>
        <end position="16"/>
    </location>
</feature>
<protein>
    <submittedName>
        <fullName evidence="4 6">NPP1-domain-containing protein</fullName>
    </submittedName>
</protein>
<dbReference type="GeneID" id="54419063"/>
<reference evidence="4 6" key="1">
    <citation type="submission" date="2020-01" db="EMBL/GenBank/DDBJ databases">
        <authorList>
            <consortium name="DOE Joint Genome Institute"/>
            <person name="Haridas S."/>
            <person name="Albert R."/>
            <person name="Binder M."/>
            <person name="Bloem J."/>
            <person name="Labutti K."/>
            <person name="Salamov A."/>
            <person name="Andreopoulos B."/>
            <person name="Baker S.E."/>
            <person name="Barry K."/>
            <person name="Bills G."/>
            <person name="Bluhm B.H."/>
            <person name="Cannon C."/>
            <person name="Castanera R."/>
            <person name="Culley D.E."/>
            <person name="Daum C."/>
            <person name="Ezra D."/>
            <person name="Gonzalez J.B."/>
            <person name="Henrissat B."/>
            <person name="Kuo A."/>
            <person name="Liang C."/>
            <person name="Lipzen A."/>
            <person name="Lutzoni F."/>
            <person name="Magnuson J."/>
            <person name="Mondo S."/>
            <person name="Nolan M."/>
            <person name="Ohm R."/>
            <person name="Pangilinan J."/>
            <person name="Park H.-J."/>
            <person name="Ramirez L."/>
            <person name="Alfaro M."/>
            <person name="Sun H."/>
            <person name="Tritt A."/>
            <person name="Yoshinaga Y."/>
            <person name="Zwiers L.-H."/>
            <person name="Turgeon B.G."/>
            <person name="Goodwin S.B."/>
            <person name="Spatafora J.W."/>
            <person name="Crous P.W."/>
            <person name="Grigoriev I.V."/>
        </authorList>
    </citation>
    <scope>NUCLEOTIDE SEQUENCE</scope>
    <source>
        <strain evidence="4 6">CBS 781.70</strain>
    </source>
</reference>
<feature type="chain" id="PRO_5044632137" evidence="3">
    <location>
        <begin position="17"/>
        <end position="232"/>
    </location>
</feature>
<keyword evidence="3" id="KW-0732">Signal</keyword>
<dbReference type="InterPro" id="IPR008701">
    <property type="entry name" value="NPP1"/>
</dbReference>
<keyword evidence="5" id="KW-1185">Reference proteome</keyword>
<dbReference type="Proteomes" id="UP000504638">
    <property type="component" value="Unplaced"/>
</dbReference>
<name>A0A6G1GHH7_9PEZI</name>
<evidence type="ECO:0000313" key="4">
    <source>
        <dbReference type="EMBL" id="KAF1817396.1"/>
    </source>
</evidence>
<evidence type="ECO:0000313" key="5">
    <source>
        <dbReference type="Proteomes" id="UP000504638"/>
    </source>
</evidence>
<evidence type="ECO:0000256" key="1">
    <source>
        <dbReference type="ARBA" id="ARBA00009520"/>
    </source>
</evidence>
<dbReference type="AlphaFoldDB" id="A0A6G1GHH7"/>